<keyword evidence="3" id="KW-1185">Reference proteome</keyword>
<dbReference type="AlphaFoldDB" id="A0ABD1LRJ0"/>
<accession>A0ABD1LRJ0</accession>
<comment type="caution">
    <text evidence="2">The sequence shown here is derived from an EMBL/GenBank/DDBJ whole genome shotgun (WGS) entry which is preliminary data.</text>
</comment>
<sequence length="66" mass="7794">MENSMRFSSLWDRVFLQKGGISRFTEEECNNKGLFWVSLMIVKFSSYSHFLHIIISYSPEKGNKEI</sequence>
<evidence type="ECO:0000313" key="2">
    <source>
        <dbReference type="EMBL" id="KAL2326143.1"/>
    </source>
</evidence>
<feature type="transmembrane region" description="Helical" evidence="1">
    <location>
        <begin position="33"/>
        <end position="55"/>
    </location>
</feature>
<evidence type="ECO:0000313" key="3">
    <source>
        <dbReference type="Proteomes" id="UP001603857"/>
    </source>
</evidence>
<name>A0ABD1LRJ0_9FABA</name>
<keyword evidence="1" id="KW-0472">Membrane</keyword>
<dbReference type="EMBL" id="JBGMDY010000008">
    <property type="protein sequence ID" value="KAL2326143.1"/>
    <property type="molecule type" value="Genomic_DNA"/>
</dbReference>
<keyword evidence="1" id="KW-1133">Transmembrane helix</keyword>
<keyword evidence="1" id="KW-0812">Transmembrane</keyword>
<dbReference type="Proteomes" id="UP001603857">
    <property type="component" value="Unassembled WGS sequence"/>
</dbReference>
<protein>
    <submittedName>
        <fullName evidence="2">Uncharacterized protein</fullName>
    </submittedName>
</protein>
<reference evidence="2 3" key="1">
    <citation type="submission" date="2024-08" db="EMBL/GenBank/DDBJ databases">
        <title>Insights into the chromosomal genome structure of Flemingia macrophylla.</title>
        <authorList>
            <person name="Ding Y."/>
            <person name="Zhao Y."/>
            <person name="Bi W."/>
            <person name="Wu M."/>
            <person name="Zhao G."/>
            <person name="Gong Y."/>
            <person name="Li W."/>
            <person name="Zhang P."/>
        </authorList>
    </citation>
    <scope>NUCLEOTIDE SEQUENCE [LARGE SCALE GENOMIC DNA]</scope>
    <source>
        <strain evidence="2">DYQJB</strain>
        <tissue evidence="2">Leaf</tissue>
    </source>
</reference>
<proteinExistence type="predicted"/>
<organism evidence="2 3">
    <name type="scientific">Flemingia macrophylla</name>
    <dbReference type="NCBI Taxonomy" id="520843"/>
    <lineage>
        <taxon>Eukaryota</taxon>
        <taxon>Viridiplantae</taxon>
        <taxon>Streptophyta</taxon>
        <taxon>Embryophyta</taxon>
        <taxon>Tracheophyta</taxon>
        <taxon>Spermatophyta</taxon>
        <taxon>Magnoliopsida</taxon>
        <taxon>eudicotyledons</taxon>
        <taxon>Gunneridae</taxon>
        <taxon>Pentapetalae</taxon>
        <taxon>rosids</taxon>
        <taxon>fabids</taxon>
        <taxon>Fabales</taxon>
        <taxon>Fabaceae</taxon>
        <taxon>Papilionoideae</taxon>
        <taxon>50 kb inversion clade</taxon>
        <taxon>NPAAA clade</taxon>
        <taxon>indigoferoid/millettioid clade</taxon>
        <taxon>Phaseoleae</taxon>
        <taxon>Flemingia</taxon>
    </lineage>
</organism>
<gene>
    <name evidence="2" type="ORF">Fmac_025201</name>
</gene>
<evidence type="ECO:0000256" key="1">
    <source>
        <dbReference type="SAM" id="Phobius"/>
    </source>
</evidence>